<dbReference type="FunFam" id="1.10.287.110:FF:000006">
    <property type="entry name" value="Import inner membrane translocase subunit TIM16"/>
    <property type="match status" value="1"/>
</dbReference>
<dbReference type="PANTHER" id="PTHR12388">
    <property type="entry name" value="MITOCHONDRIA ASSOCIATED GRANULOCYTE MACROPHAGE CSF SIGNALING MOLECULE"/>
    <property type="match status" value="1"/>
</dbReference>
<evidence type="ECO:0000256" key="3">
    <source>
        <dbReference type="ARBA" id="ARBA00013571"/>
    </source>
</evidence>
<dbReference type="OrthoDB" id="10262892at2759"/>
<keyword evidence="5" id="KW-0813">Transport</keyword>
<evidence type="ECO:0000313" key="14">
    <source>
        <dbReference type="EMBL" id="KAJ1953599.1"/>
    </source>
</evidence>
<keyword evidence="7" id="KW-0653">Protein transport</keyword>
<evidence type="ECO:0000256" key="10">
    <source>
        <dbReference type="ARBA" id="ARBA00023136"/>
    </source>
</evidence>
<evidence type="ECO:0000256" key="11">
    <source>
        <dbReference type="ARBA" id="ARBA00030422"/>
    </source>
</evidence>
<dbReference type="InterPro" id="IPR005341">
    <property type="entry name" value="Tim16"/>
</dbReference>
<evidence type="ECO:0000256" key="13">
    <source>
        <dbReference type="SAM" id="MobiDB-lite"/>
    </source>
</evidence>
<comment type="subcellular location">
    <subcellularLocation>
        <location evidence="1">Mitochondrion inner membrane</location>
        <topology evidence="1">Peripheral membrane protein</topology>
    </subcellularLocation>
</comment>
<accession>A0A9W8AIZ8</accession>
<dbReference type="InterPro" id="IPR036869">
    <property type="entry name" value="J_dom_sf"/>
</dbReference>
<proteinExistence type="inferred from homology"/>
<dbReference type="Proteomes" id="UP001150925">
    <property type="component" value="Unassembled WGS sequence"/>
</dbReference>
<organism evidence="14 15">
    <name type="scientific">Dispira parvispora</name>
    <dbReference type="NCBI Taxonomy" id="1520584"/>
    <lineage>
        <taxon>Eukaryota</taxon>
        <taxon>Fungi</taxon>
        <taxon>Fungi incertae sedis</taxon>
        <taxon>Zoopagomycota</taxon>
        <taxon>Kickxellomycotina</taxon>
        <taxon>Dimargaritomycetes</taxon>
        <taxon>Dimargaritales</taxon>
        <taxon>Dimargaritaceae</taxon>
        <taxon>Dispira</taxon>
    </lineage>
</organism>
<evidence type="ECO:0000256" key="1">
    <source>
        <dbReference type="ARBA" id="ARBA00004637"/>
    </source>
</evidence>
<feature type="region of interest" description="Disordered" evidence="13">
    <location>
        <begin position="109"/>
        <end position="133"/>
    </location>
</feature>
<dbReference type="AlphaFoldDB" id="A0A9W8AIZ8"/>
<dbReference type="Gene3D" id="1.10.287.110">
    <property type="entry name" value="DnaJ domain"/>
    <property type="match status" value="1"/>
</dbReference>
<protein>
    <recommendedName>
        <fullName evidence="4">Mitochondrial import inner membrane translocase subunit TIM16</fullName>
    </recommendedName>
    <alternativeName>
        <fullName evidence="3">Mitochondrial import inner membrane translocase subunit tim16</fullName>
    </alternativeName>
    <alternativeName>
        <fullName evidence="11 12">Presequence translocated-associated motor subunit PAM16</fullName>
    </alternativeName>
</protein>
<dbReference type="EMBL" id="JANBPY010002823">
    <property type="protein sequence ID" value="KAJ1953599.1"/>
    <property type="molecule type" value="Genomic_DNA"/>
</dbReference>
<keyword evidence="8" id="KW-0811">Translocation</keyword>
<evidence type="ECO:0000256" key="7">
    <source>
        <dbReference type="ARBA" id="ARBA00022927"/>
    </source>
</evidence>
<dbReference type="GO" id="GO:0005744">
    <property type="term" value="C:TIM23 mitochondrial import inner membrane translocase complex"/>
    <property type="evidence" value="ECO:0007669"/>
    <property type="project" value="InterPro"/>
</dbReference>
<evidence type="ECO:0000256" key="4">
    <source>
        <dbReference type="ARBA" id="ARBA00020721"/>
    </source>
</evidence>
<gene>
    <name evidence="14" type="primary">PAM16</name>
    <name evidence="14" type="ORF">IWQ62_005955</name>
</gene>
<dbReference type="PANTHER" id="PTHR12388:SF0">
    <property type="entry name" value="MITOCHONDRIAL IMPORT INNER MEMBRANE TRANSLOCASE SUBUNIT TIM16"/>
    <property type="match status" value="1"/>
</dbReference>
<evidence type="ECO:0000313" key="15">
    <source>
        <dbReference type="Proteomes" id="UP001150925"/>
    </source>
</evidence>
<keyword evidence="10" id="KW-0472">Membrane</keyword>
<evidence type="ECO:0000256" key="12">
    <source>
        <dbReference type="ARBA" id="ARBA00031407"/>
    </source>
</evidence>
<dbReference type="GO" id="GO:0030150">
    <property type="term" value="P:protein import into mitochondrial matrix"/>
    <property type="evidence" value="ECO:0007669"/>
    <property type="project" value="InterPro"/>
</dbReference>
<evidence type="ECO:0000256" key="8">
    <source>
        <dbReference type="ARBA" id="ARBA00023010"/>
    </source>
</evidence>
<evidence type="ECO:0000256" key="5">
    <source>
        <dbReference type="ARBA" id="ARBA00022448"/>
    </source>
</evidence>
<comment type="caution">
    <text evidence="14">The sequence shown here is derived from an EMBL/GenBank/DDBJ whole genome shotgun (WGS) entry which is preliminary data.</text>
</comment>
<comment type="similarity">
    <text evidence="2">Belongs to the TIM16/PAM16 family.</text>
</comment>
<evidence type="ECO:0000256" key="9">
    <source>
        <dbReference type="ARBA" id="ARBA00023128"/>
    </source>
</evidence>
<dbReference type="Pfam" id="PF03656">
    <property type="entry name" value="Pam16"/>
    <property type="match status" value="1"/>
</dbReference>
<reference evidence="14" key="1">
    <citation type="submission" date="2022-07" db="EMBL/GenBank/DDBJ databases">
        <title>Phylogenomic reconstructions and comparative analyses of Kickxellomycotina fungi.</title>
        <authorList>
            <person name="Reynolds N.K."/>
            <person name="Stajich J.E."/>
            <person name="Barry K."/>
            <person name="Grigoriev I.V."/>
            <person name="Crous P."/>
            <person name="Smith M.E."/>
        </authorList>
    </citation>
    <scope>NUCLEOTIDE SEQUENCE</scope>
    <source>
        <strain evidence="14">RSA 1196</strain>
    </source>
</reference>
<keyword evidence="6" id="KW-0999">Mitochondrion inner membrane</keyword>
<sequence length="133" mass="14275">MSAPRVIVQVLVTGAQIVGRAFVEAYKQAAANSANRHAARGAGDAVTRRTGITIDEACQILNVKKDTPIEEVTKKYNTLFKLNDPKSGGTLYLQSKIFRAKERLELELAKSKQSEGAAESSESTSGSNPPPSQ</sequence>
<keyword evidence="15" id="KW-1185">Reference proteome</keyword>
<feature type="compositionally biased region" description="Low complexity" evidence="13">
    <location>
        <begin position="114"/>
        <end position="127"/>
    </location>
</feature>
<evidence type="ECO:0000256" key="6">
    <source>
        <dbReference type="ARBA" id="ARBA00022792"/>
    </source>
</evidence>
<keyword evidence="9" id="KW-0496">Mitochondrion</keyword>
<evidence type="ECO:0000256" key="2">
    <source>
        <dbReference type="ARBA" id="ARBA00008817"/>
    </source>
</evidence>
<name>A0A9W8AIZ8_9FUNG</name>